<dbReference type="NCBIfam" id="NF045832">
    <property type="entry name" value="restrict_HpyAIV"/>
    <property type="match status" value="1"/>
</dbReference>
<dbReference type="EC" id="3.1.21.4" evidence="6"/>
<keyword evidence="2" id="KW-0680">Restriction system</keyword>
<evidence type="ECO:0000256" key="2">
    <source>
        <dbReference type="ARBA" id="ARBA00022747"/>
    </source>
</evidence>
<gene>
    <name evidence="7" type="ORF">MSIBF_A2250002</name>
</gene>
<name>A0A098EBI9_9ZZZZ</name>
<dbReference type="EMBL" id="CCXY01000141">
    <property type="protein sequence ID" value="CEG12400.1"/>
    <property type="molecule type" value="Genomic_DNA"/>
</dbReference>
<keyword evidence="3" id="KW-0255">Endonuclease</keyword>
<organism evidence="7">
    <name type="scientific">groundwater metagenome</name>
    <dbReference type="NCBI Taxonomy" id="717931"/>
    <lineage>
        <taxon>unclassified sequences</taxon>
        <taxon>metagenomes</taxon>
        <taxon>ecological metagenomes</taxon>
    </lineage>
</organism>
<evidence type="ECO:0000256" key="1">
    <source>
        <dbReference type="ARBA" id="ARBA00022722"/>
    </source>
</evidence>
<keyword evidence="1" id="KW-0540">Nuclease</keyword>
<dbReference type="InterPro" id="IPR019045">
    <property type="entry name" value="Restrct_endonuc_II_HinfI"/>
</dbReference>
<evidence type="ECO:0000256" key="6">
    <source>
        <dbReference type="ARBA" id="ARBA00093790"/>
    </source>
</evidence>
<reference evidence="7" key="1">
    <citation type="submission" date="2014-09" db="EMBL/GenBank/DDBJ databases">
        <authorList>
            <person name="Probst J Alexander"/>
        </authorList>
    </citation>
    <scope>NUCLEOTIDE SEQUENCE</scope>
</reference>
<evidence type="ECO:0000256" key="3">
    <source>
        <dbReference type="ARBA" id="ARBA00022759"/>
    </source>
</evidence>
<comment type="catalytic activity">
    <reaction evidence="5">
        <text>Endonucleolytic cleavage of DNA to give specific double-stranded fragments with terminal 5'-phosphates.</text>
        <dbReference type="EC" id="3.1.21.4"/>
    </reaction>
</comment>
<sequence>MLMQYEKFKNIFNETIFEESKAVLIEKIAKYPNRYIGLFRPTKPKAKILQNLLQSHEIRFGDAFEEAIEEYFKEFGYQMLEKKFVNGDNDELNLDQCFKVKDKVYFIEQKIRDDHDSTKKRGQIENFEKKLNEMVGKYGEKNLVGIFYFIDPDLQKNKNYYKTELEKMSRDYGVEIYLFYGIELFDFLKQKNIWDEILKYLERWKKEIPDFPETNFDIDAESSFEEIKDLSPTIYRKIFQDDIIFNEIILTIFPEKKTLKLLLDYLNMLNSKG</sequence>
<evidence type="ECO:0000313" key="7">
    <source>
        <dbReference type="EMBL" id="CEG12400.1"/>
    </source>
</evidence>
<keyword evidence="4" id="KW-0378">Hydrolase</keyword>
<dbReference type="Pfam" id="PF09520">
    <property type="entry name" value="RE_TdeIII"/>
    <property type="match status" value="2"/>
</dbReference>
<protein>
    <recommendedName>
        <fullName evidence="6">type II site-specific deoxyribonuclease</fullName>
        <ecNumber evidence="6">3.1.21.4</ecNumber>
    </recommendedName>
</protein>
<dbReference type="InterPro" id="IPR054784">
    <property type="entry name" value="HpyAIV-type_restriction_enz"/>
</dbReference>
<evidence type="ECO:0000256" key="5">
    <source>
        <dbReference type="ARBA" id="ARBA00093760"/>
    </source>
</evidence>
<accession>A0A098EBI9</accession>
<dbReference type="AlphaFoldDB" id="A0A098EBI9"/>
<evidence type="ECO:0000256" key="4">
    <source>
        <dbReference type="ARBA" id="ARBA00022801"/>
    </source>
</evidence>
<proteinExistence type="predicted"/>